<evidence type="ECO:0000313" key="17">
    <source>
        <dbReference type="Proteomes" id="UP000186341"/>
    </source>
</evidence>
<evidence type="ECO:0000256" key="5">
    <source>
        <dbReference type="ARBA" id="ARBA00022490"/>
    </source>
</evidence>
<dbReference type="GO" id="GO:0008840">
    <property type="term" value="F:4-hydroxy-tetrahydrodipicolinate synthase activity"/>
    <property type="evidence" value="ECO:0007669"/>
    <property type="project" value="UniProtKB-UniRule"/>
</dbReference>
<evidence type="ECO:0000256" key="1">
    <source>
        <dbReference type="ARBA" id="ARBA00003294"/>
    </source>
</evidence>
<feature type="binding site" evidence="12 15">
    <location>
        <position position="211"/>
    </location>
    <ligand>
        <name>pyruvate</name>
        <dbReference type="ChEBI" id="CHEBI:15361"/>
    </ligand>
</feature>
<evidence type="ECO:0000256" key="3">
    <source>
        <dbReference type="ARBA" id="ARBA00007592"/>
    </source>
</evidence>
<dbReference type="RefSeq" id="WP_075819543.1">
    <property type="nucleotide sequence ID" value="NZ_CAOUMU010000004.1"/>
</dbReference>
<dbReference type="EC" id="4.3.3.7" evidence="4 12"/>
<proteinExistence type="inferred from homology"/>
<reference evidence="16 17" key="1">
    <citation type="submission" date="2016-11" db="EMBL/GenBank/DDBJ databases">
        <title>Description of two novel members of the family Erysipelotrichaceae: Ileibacterium lipovorans gen. nov., sp. nov. and Dubosiella newyorkensis, gen. nov., sp. nov.</title>
        <authorList>
            <person name="Cox L.M."/>
            <person name="Sohn J."/>
            <person name="Tyrrell K.L."/>
            <person name="Citron D.M."/>
            <person name="Lawson P.A."/>
            <person name="Patel N.B."/>
            <person name="Iizumi T."/>
            <person name="Perez-Perez G.I."/>
            <person name="Goldstein E.J."/>
            <person name="Blaser M.J."/>
        </authorList>
    </citation>
    <scope>NUCLEOTIDE SEQUENCE [LARGE SCALE GENOMIC DNA]</scope>
    <source>
        <strain evidence="16 17">NYU-BL-A3</strain>
    </source>
</reference>
<keyword evidence="7 12" id="KW-0220">Diaminopimelate biosynthesis</keyword>
<evidence type="ECO:0000256" key="10">
    <source>
        <dbReference type="ARBA" id="ARBA00023270"/>
    </source>
</evidence>
<feature type="active site" description="Schiff-base intermediate with substrate" evidence="12 14">
    <location>
        <position position="169"/>
    </location>
</feature>
<evidence type="ECO:0000256" key="11">
    <source>
        <dbReference type="ARBA" id="ARBA00047836"/>
    </source>
</evidence>
<dbReference type="PANTHER" id="PTHR12128:SF66">
    <property type="entry name" value="4-HYDROXY-2-OXOGLUTARATE ALDOLASE, MITOCHONDRIAL"/>
    <property type="match status" value="1"/>
</dbReference>
<keyword evidence="9 12" id="KW-0456">Lyase</keyword>
<evidence type="ECO:0000256" key="4">
    <source>
        <dbReference type="ARBA" id="ARBA00012086"/>
    </source>
</evidence>
<dbReference type="InterPro" id="IPR005263">
    <property type="entry name" value="DapA"/>
</dbReference>
<dbReference type="AlphaFoldDB" id="A0A1U7NFT7"/>
<dbReference type="CDD" id="cd00950">
    <property type="entry name" value="DHDPS"/>
    <property type="match status" value="1"/>
</dbReference>
<dbReference type="Proteomes" id="UP000186341">
    <property type="component" value="Unassembled WGS sequence"/>
</dbReference>
<dbReference type="OrthoDB" id="9782828at2"/>
<dbReference type="GO" id="GO:0009089">
    <property type="term" value="P:lysine biosynthetic process via diaminopimelate"/>
    <property type="evidence" value="ECO:0007669"/>
    <property type="project" value="UniProtKB-UniRule"/>
</dbReference>
<evidence type="ECO:0000256" key="2">
    <source>
        <dbReference type="ARBA" id="ARBA00005120"/>
    </source>
</evidence>
<evidence type="ECO:0000256" key="12">
    <source>
        <dbReference type="HAMAP-Rule" id="MF_00418"/>
    </source>
</evidence>
<dbReference type="SMART" id="SM01130">
    <property type="entry name" value="DHDPS"/>
    <property type="match status" value="1"/>
</dbReference>
<evidence type="ECO:0000256" key="6">
    <source>
        <dbReference type="ARBA" id="ARBA00022605"/>
    </source>
</evidence>
<comment type="similarity">
    <text evidence="3 12 13">Belongs to the DapA family.</text>
</comment>
<sequence length="299" mass="32625">MSKTNKKNLPDGSIVALITPFTEDGQVNTEKLRELVEFHIQNGTDGILVLGTTGETPTMTHEEDDIAVKTVLDAADDRIFVLVGTGSNNSAVMKQKSLDYQEMGADGLLIISPYYNKANPEGLYHHFMQTLDAVEIPCVIYNIPGRTGINIPADVIGRLSKHPNAAGIKEASGNISYAADIAPYLNEKFKMYSGNDDMIVPLLSLGGSGVISVLANVAPKETHDMVQAYLNGDTKKSLDLQLKYLDLVRSLFCEVNPIPVKSALNLMGFNVGDLRLPLYKMSEANEQRLADSLRKVDLL</sequence>
<dbReference type="InterPro" id="IPR002220">
    <property type="entry name" value="DapA-like"/>
</dbReference>
<comment type="function">
    <text evidence="1 12">Catalyzes the condensation of (S)-aspartate-beta-semialdehyde [(S)-ASA] and pyruvate to 4-hydroxy-tetrahydrodipicolinate (HTPA).</text>
</comment>
<feature type="site" description="Part of a proton relay during catalysis" evidence="12">
    <location>
        <position position="115"/>
    </location>
</feature>
<dbReference type="EMBL" id="MPJW01000135">
    <property type="protein sequence ID" value="OLU39449.1"/>
    <property type="molecule type" value="Genomic_DNA"/>
</dbReference>
<evidence type="ECO:0000256" key="7">
    <source>
        <dbReference type="ARBA" id="ARBA00022915"/>
    </source>
</evidence>
<dbReference type="GO" id="GO:0005829">
    <property type="term" value="C:cytosol"/>
    <property type="evidence" value="ECO:0007669"/>
    <property type="project" value="TreeGrafter"/>
</dbReference>
<comment type="caution">
    <text evidence="12">Was originally thought to be a dihydrodipicolinate synthase (DHDPS), catalyzing the condensation of (S)-aspartate-beta-semialdehyde [(S)-ASA] and pyruvate to dihydrodipicolinate (DHDP). However, it was shown in E.coli that the product of the enzymatic reaction is not dihydrodipicolinate but in fact (4S)-4-hydroxy-2,3,4,5-tetrahydro-(2S)-dipicolinic acid (HTPA), and that the consecutive dehydration reaction leading to DHDP is not spontaneous but catalyzed by DapB.</text>
</comment>
<evidence type="ECO:0000256" key="9">
    <source>
        <dbReference type="ARBA" id="ARBA00023239"/>
    </source>
</evidence>
<keyword evidence="8 12" id="KW-0457">Lysine biosynthesis</keyword>
<comment type="subunit">
    <text evidence="12">Homotetramer; dimer of dimers.</text>
</comment>
<comment type="pathway">
    <text evidence="2 12">Amino-acid biosynthesis; L-lysine biosynthesis via DAP pathway; (S)-tetrahydrodipicolinate from L-aspartate: step 3/4.</text>
</comment>
<comment type="caution">
    <text evidence="16">The sequence shown here is derived from an EMBL/GenBank/DDBJ whole genome shotgun (WGS) entry which is preliminary data.</text>
</comment>
<dbReference type="PIRSF" id="PIRSF001365">
    <property type="entry name" value="DHDPS"/>
    <property type="match status" value="1"/>
</dbReference>
<accession>A0A1U7NFT7</accession>
<dbReference type="PANTHER" id="PTHR12128">
    <property type="entry name" value="DIHYDRODIPICOLINATE SYNTHASE"/>
    <property type="match status" value="1"/>
</dbReference>
<keyword evidence="6 12" id="KW-0028">Amino-acid biosynthesis</keyword>
<dbReference type="UniPathway" id="UPA00034">
    <property type="reaction ID" value="UER00017"/>
</dbReference>
<feature type="active site" description="Proton donor/acceptor" evidence="12 14">
    <location>
        <position position="141"/>
    </location>
</feature>
<comment type="subcellular location">
    <subcellularLocation>
        <location evidence="12">Cytoplasm</location>
    </subcellularLocation>
</comment>
<dbReference type="InterPro" id="IPR013785">
    <property type="entry name" value="Aldolase_TIM"/>
</dbReference>
<evidence type="ECO:0000256" key="15">
    <source>
        <dbReference type="PIRSR" id="PIRSR001365-2"/>
    </source>
</evidence>
<keyword evidence="5 12" id="KW-0963">Cytoplasm</keyword>
<gene>
    <name evidence="12" type="primary">dapA</name>
    <name evidence="16" type="ORF">BO222_06690</name>
</gene>
<evidence type="ECO:0000313" key="16">
    <source>
        <dbReference type="EMBL" id="OLU39449.1"/>
    </source>
</evidence>
<protein>
    <recommendedName>
        <fullName evidence="4 12">4-hydroxy-tetrahydrodipicolinate synthase</fullName>
        <shortName evidence="12">HTPA synthase</shortName>
        <ecNumber evidence="4 12">4.3.3.7</ecNumber>
    </recommendedName>
</protein>
<evidence type="ECO:0000256" key="13">
    <source>
        <dbReference type="PIRNR" id="PIRNR001365"/>
    </source>
</evidence>
<comment type="catalytic activity">
    <reaction evidence="11 12">
        <text>L-aspartate 4-semialdehyde + pyruvate = (2S,4S)-4-hydroxy-2,3,4,5-tetrahydrodipicolinate + H2O + H(+)</text>
        <dbReference type="Rhea" id="RHEA:34171"/>
        <dbReference type="ChEBI" id="CHEBI:15361"/>
        <dbReference type="ChEBI" id="CHEBI:15377"/>
        <dbReference type="ChEBI" id="CHEBI:15378"/>
        <dbReference type="ChEBI" id="CHEBI:67139"/>
        <dbReference type="ChEBI" id="CHEBI:537519"/>
        <dbReference type="EC" id="4.3.3.7"/>
    </reaction>
</comment>
<dbReference type="Pfam" id="PF00701">
    <property type="entry name" value="DHDPS"/>
    <property type="match status" value="1"/>
</dbReference>
<keyword evidence="17" id="KW-1185">Reference proteome</keyword>
<dbReference type="PRINTS" id="PR00146">
    <property type="entry name" value="DHPICSNTHASE"/>
</dbReference>
<feature type="site" description="Part of a proton relay during catalysis" evidence="12">
    <location>
        <position position="52"/>
    </location>
</feature>
<name>A0A1U7NFT7_9FIRM</name>
<evidence type="ECO:0000256" key="14">
    <source>
        <dbReference type="PIRSR" id="PIRSR001365-1"/>
    </source>
</evidence>
<keyword evidence="10 12" id="KW-0704">Schiff base</keyword>
<organism evidence="16 17">
    <name type="scientific">Ileibacterium valens</name>
    <dbReference type="NCBI Taxonomy" id="1862668"/>
    <lineage>
        <taxon>Bacteria</taxon>
        <taxon>Bacillati</taxon>
        <taxon>Bacillota</taxon>
        <taxon>Erysipelotrichia</taxon>
        <taxon>Erysipelotrichales</taxon>
        <taxon>Erysipelotrichaceae</taxon>
        <taxon>Ileibacterium</taxon>
    </lineage>
</organism>
<dbReference type="GeneID" id="82202884"/>
<dbReference type="GO" id="GO:0019877">
    <property type="term" value="P:diaminopimelate biosynthetic process"/>
    <property type="evidence" value="ECO:0007669"/>
    <property type="project" value="UniProtKB-UniRule"/>
</dbReference>
<dbReference type="NCBIfam" id="TIGR00674">
    <property type="entry name" value="dapA"/>
    <property type="match status" value="1"/>
</dbReference>
<evidence type="ECO:0000256" key="8">
    <source>
        <dbReference type="ARBA" id="ARBA00023154"/>
    </source>
</evidence>
<dbReference type="HAMAP" id="MF_00418">
    <property type="entry name" value="DapA"/>
    <property type="match status" value="1"/>
</dbReference>
<dbReference type="SUPFAM" id="SSF51569">
    <property type="entry name" value="Aldolase"/>
    <property type="match status" value="1"/>
</dbReference>
<feature type="binding site" evidence="12 15">
    <location>
        <position position="53"/>
    </location>
    <ligand>
        <name>pyruvate</name>
        <dbReference type="ChEBI" id="CHEBI:15361"/>
    </ligand>
</feature>
<dbReference type="Gene3D" id="3.20.20.70">
    <property type="entry name" value="Aldolase class I"/>
    <property type="match status" value="1"/>
</dbReference>